<evidence type="ECO:0000313" key="5">
    <source>
        <dbReference type="Proteomes" id="UP000022611"/>
    </source>
</evidence>
<keyword evidence="3 4" id="KW-0808">Transferase</keyword>
<gene>
    <name evidence="4" type="ORF">HK44_015845</name>
</gene>
<evidence type="ECO:0000256" key="1">
    <source>
        <dbReference type="ARBA" id="ARBA00006739"/>
    </source>
</evidence>
<sequence>MTRPHSTKANYSIVLVNYKSLELTRTCLELLREHVQQAGVPVFVVDNYSNDASSEYLRTLDWINLIERKSNGPEAGNMAHGRALDVALEQVETEYLFLLHTDTFIYDPAVFSLMLSQCAGPQEVAAVGCLEQLNRGVARTAWRLTSRFFKHYTRRSLLALGLNAKAPKPFREVHLKSFCTLWNVRLVKQHGLRFQMDGRNPGYELQDRMAALNYKIGFISPRTIFRYLDHIQSGTVSAMGGYANSHRRVKVYNQLTGQRAFKADALQTNGYVGSFKQARSPAVV</sequence>
<dbReference type="AlphaFoldDB" id="A0A010RVZ9"/>
<dbReference type="InterPro" id="IPR029044">
    <property type="entry name" value="Nucleotide-diphossugar_trans"/>
</dbReference>
<comment type="caution">
    <text evidence="4">The sequence shown here is derived from an EMBL/GenBank/DDBJ whole genome shotgun (WGS) entry which is preliminary data.</text>
</comment>
<dbReference type="PATRIC" id="fig|1042209.11.peg.312"/>
<organism evidence="4 5">
    <name type="scientific">Pseudomonas fluorescens HK44</name>
    <dbReference type="NCBI Taxonomy" id="1042209"/>
    <lineage>
        <taxon>Bacteria</taxon>
        <taxon>Pseudomonadati</taxon>
        <taxon>Pseudomonadota</taxon>
        <taxon>Gammaproteobacteria</taxon>
        <taxon>Pseudomonadales</taxon>
        <taxon>Pseudomonadaceae</taxon>
        <taxon>Pseudomonas</taxon>
    </lineage>
</organism>
<proteinExistence type="inferred from homology"/>
<dbReference type="RefSeq" id="WP_019689658.1">
    <property type="nucleotide sequence ID" value="NZ_AFOY02000002.1"/>
</dbReference>
<dbReference type="GO" id="GO:0016757">
    <property type="term" value="F:glycosyltransferase activity"/>
    <property type="evidence" value="ECO:0007669"/>
    <property type="project" value="UniProtKB-KW"/>
</dbReference>
<name>A0A010RVZ9_PSEFL</name>
<evidence type="ECO:0000313" key="4">
    <source>
        <dbReference type="EMBL" id="EXF96421.1"/>
    </source>
</evidence>
<dbReference type="HOGENOM" id="CLU_1004228_0_0_6"/>
<dbReference type="PANTHER" id="PTHR43179:SF12">
    <property type="entry name" value="GALACTOFURANOSYLTRANSFERASE GLFT2"/>
    <property type="match status" value="1"/>
</dbReference>
<dbReference type="Gene3D" id="3.90.550.10">
    <property type="entry name" value="Spore Coat Polysaccharide Biosynthesis Protein SpsA, Chain A"/>
    <property type="match status" value="1"/>
</dbReference>
<protein>
    <submittedName>
        <fullName evidence="4">Glycosyltransferase</fullName>
    </submittedName>
</protein>
<accession>A0A010RVZ9</accession>
<evidence type="ECO:0000256" key="3">
    <source>
        <dbReference type="ARBA" id="ARBA00022679"/>
    </source>
</evidence>
<dbReference type="eggNOG" id="COG1216">
    <property type="taxonomic scope" value="Bacteria"/>
</dbReference>
<evidence type="ECO:0000256" key="2">
    <source>
        <dbReference type="ARBA" id="ARBA00022676"/>
    </source>
</evidence>
<dbReference type="SUPFAM" id="SSF53448">
    <property type="entry name" value="Nucleotide-diphospho-sugar transferases"/>
    <property type="match status" value="1"/>
</dbReference>
<dbReference type="Proteomes" id="UP000022611">
    <property type="component" value="Unassembled WGS sequence"/>
</dbReference>
<dbReference type="PANTHER" id="PTHR43179">
    <property type="entry name" value="RHAMNOSYLTRANSFERASE WBBL"/>
    <property type="match status" value="1"/>
</dbReference>
<reference evidence="4 5" key="1">
    <citation type="journal article" date="2011" name="J. Bacteriol.">
        <title>Draft genome sequence of the polycyclic aromatic hydrocarbon-degrading, genetically engineered bioluminescent bioreporter Pseudomonas fluorescens HK44.</title>
        <authorList>
            <person name="Chauhan A."/>
            <person name="Layton A.C."/>
            <person name="Williams D.E."/>
            <person name="Smartt A.E."/>
            <person name="Ripp S."/>
            <person name="Karpinets T.V."/>
            <person name="Brown S.D."/>
            <person name="Sayler G.S."/>
        </authorList>
    </citation>
    <scope>NUCLEOTIDE SEQUENCE [LARGE SCALE GENOMIC DNA]</scope>
    <source>
        <strain evidence="4 5">HK44</strain>
    </source>
</reference>
<comment type="similarity">
    <text evidence="1">Belongs to the glycosyltransferase 2 family.</text>
</comment>
<keyword evidence="2" id="KW-0328">Glycosyltransferase</keyword>
<dbReference type="EMBL" id="AFOY02000002">
    <property type="protein sequence ID" value="EXF96421.1"/>
    <property type="molecule type" value="Genomic_DNA"/>
</dbReference>